<evidence type="ECO:0000313" key="1">
    <source>
        <dbReference type="EMBL" id="CQD24402.1"/>
    </source>
</evidence>
<dbReference type="STRING" id="141349.BN1232_06203"/>
<evidence type="ECO:0000313" key="2">
    <source>
        <dbReference type="Proteomes" id="UP000199251"/>
    </source>
</evidence>
<dbReference type="InterPro" id="IPR001753">
    <property type="entry name" value="Enoyl-CoA_hydra/iso"/>
</dbReference>
<dbReference type="GO" id="GO:0003824">
    <property type="term" value="F:catalytic activity"/>
    <property type="evidence" value="ECO:0007669"/>
    <property type="project" value="UniProtKB-ARBA"/>
</dbReference>
<dbReference type="Proteomes" id="UP000199251">
    <property type="component" value="Unassembled WGS sequence"/>
</dbReference>
<gene>
    <name evidence="1" type="primary">echA15</name>
    <name evidence="1" type="ORF">BN1232_06203</name>
</gene>
<dbReference type="Pfam" id="PF00378">
    <property type="entry name" value="ECH_1"/>
    <property type="match status" value="1"/>
</dbReference>
<organism evidence="1 2">
    <name type="scientific">Mycobacterium lentiflavum</name>
    <dbReference type="NCBI Taxonomy" id="141349"/>
    <lineage>
        <taxon>Bacteria</taxon>
        <taxon>Bacillati</taxon>
        <taxon>Actinomycetota</taxon>
        <taxon>Actinomycetes</taxon>
        <taxon>Mycobacteriales</taxon>
        <taxon>Mycobacteriaceae</taxon>
        <taxon>Mycobacterium</taxon>
        <taxon>Mycobacterium simiae complex</taxon>
    </lineage>
</organism>
<dbReference type="PANTHER" id="PTHR43459:SF3">
    <property type="entry name" value="ENOYL-COA HYDRATASE ECHA15 (ENOYL HYDRASE) (UNSATURATED ACYL-COA HYDRATASE) (CROTONASE)-RELATED"/>
    <property type="match status" value="1"/>
</dbReference>
<dbReference type="PANTHER" id="PTHR43459">
    <property type="entry name" value="ENOYL-COA HYDRATASE"/>
    <property type="match status" value="1"/>
</dbReference>
<dbReference type="CDD" id="cd06558">
    <property type="entry name" value="crotonase-like"/>
    <property type="match status" value="1"/>
</dbReference>
<proteinExistence type="predicted"/>
<name>A0A0E4CRH5_MYCLN</name>
<dbReference type="InterPro" id="IPR029045">
    <property type="entry name" value="ClpP/crotonase-like_dom_sf"/>
</dbReference>
<dbReference type="EMBL" id="CTEE01000002">
    <property type="protein sequence ID" value="CQD24402.1"/>
    <property type="molecule type" value="Genomic_DNA"/>
</dbReference>
<protein>
    <submittedName>
        <fullName evidence="1">Enoyl-CoA hydratase</fullName>
    </submittedName>
</protein>
<dbReference type="Gene3D" id="3.90.226.10">
    <property type="entry name" value="2-enoyl-CoA Hydratase, Chain A, domain 1"/>
    <property type="match status" value="1"/>
</dbReference>
<dbReference type="SUPFAM" id="SSF52096">
    <property type="entry name" value="ClpP/crotonase"/>
    <property type="match status" value="1"/>
</dbReference>
<dbReference type="AlphaFoldDB" id="A0A0E4CRH5"/>
<reference evidence="1 2" key="1">
    <citation type="submission" date="2015-03" db="EMBL/GenBank/DDBJ databases">
        <authorList>
            <person name="Urmite Genomes"/>
        </authorList>
    </citation>
    <scope>NUCLEOTIDE SEQUENCE [LARGE SCALE GENOMIC DNA]</scope>
    <source>
        <strain evidence="1 2">CSUR P1491</strain>
    </source>
</reference>
<sequence>MVWKTIDDDPDTRVAVITGAGQAFSAGGDLDMVLDQAKDFKQMAEIAKEAAGIVYNIVNCEKVVISAINGVAVGAV</sequence>
<accession>A0A0E4CRH5</accession>